<keyword evidence="6" id="KW-1185">Reference proteome</keyword>
<evidence type="ECO:0000313" key="6">
    <source>
        <dbReference type="Proteomes" id="UP001165986"/>
    </source>
</evidence>
<protein>
    <submittedName>
        <fullName evidence="5">Type I polyketide synthase</fullName>
    </submittedName>
</protein>
<evidence type="ECO:0000256" key="1">
    <source>
        <dbReference type="ARBA" id="ARBA00022450"/>
    </source>
</evidence>
<dbReference type="InterPro" id="IPR020841">
    <property type="entry name" value="PKS_Beta-ketoAc_synthase_dom"/>
</dbReference>
<feature type="domain" description="Ketosynthase family 3 (KS3)" evidence="4">
    <location>
        <begin position="1"/>
        <end position="425"/>
    </location>
</feature>
<dbReference type="PANTHER" id="PTHR43775:SF37">
    <property type="entry name" value="SI:DKEY-61P9.11"/>
    <property type="match status" value="1"/>
</dbReference>
<dbReference type="FunFam" id="3.40.47.10:FF:000019">
    <property type="entry name" value="Polyketide synthase type I"/>
    <property type="match status" value="1"/>
</dbReference>
<dbReference type="Pfam" id="PF00109">
    <property type="entry name" value="ketoacyl-synt"/>
    <property type="match status" value="1"/>
</dbReference>
<keyword evidence="2" id="KW-0597">Phosphoprotein</keyword>
<dbReference type="InterPro" id="IPR018201">
    <property type="entry name" value="Ketoacyl_synth_AS"/>
</dbReference>
<keyword evidence="1" id="KW-0596">Phosphopantetheine</keyword>
<keyword evidence="3" id="KW-0808">Transferase</keyword>
<dbReference type="SMART" id="SM00825">
    <property type="entry name" value="PKS_KS"/>
    <property type="match status" value="1"/>
</dbReference>
<dbReference type="GO" id="GO:0005886">
    <property type="term" value="C:plasma membrane"/>
    <property type="evidence" value="ECO:0007669"/>
    <property type="project" value="TreeGrafter"/>
</dbReference>
<dbReference type="Gene3D" id="3.30.70.3290">
    <property type="match status" value="2"/>
</dbReference>
<dbReference type="InterPro" id="IPR016035">
    <property type="entry name" value="Acyl_Trfase/lysoPLipase"/>
</dbReference>
<dbReference type="InterPro" id="IPR050091">
    <property type="entry name" value="PKS_NRPS_Biosynth_Enz"/>
</dbReference>
<evidence type="ECO:0000256" key="3">
    <source>
        <dbReference type="ARBA" id="ARBA00022679"/>
    </source>
</evidence>
<dbReference type="SUPFAM" id="SSF52151">
    <property type="entry name" value="FabD/lysophospholipase-like"/>
    <property type="match status" value="1"/>
</dbReference>
<proteinExistence type="predicted"/>
<dbReference type="InterPro" id="IPR014043">
    <property type="entry name" value="Acyl_transferase_dom"/>
</dbReference>
<dbReference type="CDD" id="cd00833">
    <property type="entry name" value="PKS"/>
    <property type="match status" value="1"/>
</dbReference>
<name>A0AA40VTX3_9NOST</name>
<organism evidence="5 6">
    <name type="scientific">Komarekiella delphini-convector SJRDD-AB1</name>
    <dbReference type="NCBI Taxonomy" id="2593771"/>
    <lineage>
        <taxon>Bacteria</taxon>
        <taxon>Bacillati</taxon>
        <taxon>Cyanobacteriota</taxon>
        <taxon>Cyanophyceae</taxon>
        <taxon>Nostocales</taxon>
        <taxon>Nostocaceae</taxon>
        <taxon>Komarekiella</taxon>
        <taxon>Komarekiella delphini-convector</taxon>
    </lineage>
</organism>
<comment type="caution">
    <text evidence="5">The sequence shown here is derived from an EMBL/GenBank/DDBJ whole genome shotgun (WGS) entry which is preliminary data.</text>
</comment>
<dbReference type="Pfam" id="PF00698">
    <property type="entry name" value="Acyl_transf_1"/>
    <property type="match status" value="1"/>
</dbReference>
<dbReference type="RefSeq" id="WP_191760810.1">
    <property type="nucleotide sequence ID" value="NZ_VJXY01000044.1"/>
</dbReference>
<dbReference type="InterPro" id="IPR014031">
    <property type="entry name" value="Ketoacyl_synth_C"/>
</dbReference>
<dbReference type="Gene3D" id="3.40.366.10">
    <property type="entry name" value="Malonyl-Coenzyme A Acyl Carrier Protein, domain 2"/>
    <property type="match status" value="2"/>
</dbReference>
<dbReference type="InterPro" id="IPR014030">
    <property type="entry name" value="Ketoacyl_synth_N"/>
</dbReference>
<dbReference type="GO" id="GO:0004315">
    <property type="term" value="F:3-oxoacyl-[acyl-carrier-protein] synthase activity"/>
    <property type="evidence" value="ECO:0007669"/>
    <property type="project" value="InterPro"/>
</dbReference>
<dbReference type="Pfam" id="PF02801">
    <property type="entry name" value="Ketoacyl-synt_C"/>
    <property type="match status" value="1"/>
</dbReference>
<dbReference type="GO" id="GO:0006633">
    <property type="term" value="P:fatty acid biosynthetic process"/>
    <property type="evidence" value="ECO:0007669"/>
    <property type="project" value="InterPro"/>
</dbReference>
<dbReference type="EMBL" id="VJXY01000044">
    <property type="protein sequence ID" value="MBD6619617.1"/>
    <property type="molecule type" value="Genomic_DNA"/>
</dbReference>
<evidence type="ECO:0000256" key="2">
    <source>
        <dbReference type="ARBA" id="ARBA00022553"/>
    </source>
</evidence>
<dbReference type="Pfam" id="PF22621">
    <property type="entry name" value="CurL-like_PKS_C"/>
    <property type="match status" value="1"/>
</dbReference>
<dbReference type="PROSITE" id="PS00606">
    <property type="entry name" value="KS3_1"/>
    <property type="match status" value="1"/>
</dbReference>
<accession>A0AA40VTX3</accession>
<evidence type="ECO:0000259" key="4">
    <source>
        <dbReference type="PROSITE" id="PS52004"/>
    </source>
</evidence>
<dbReference type="SMART" id="SM00827">
    <property type="entry name" value="PKS_AT"/>
    <property type="match status" value="1"/>
</dbReference>
<gene>
    <name evidence="5" type="ORF">FNW02_28305</name>
</gene>
<dbReference type="GO" id="GO:0004312">
    <property type="term" value="F:fatty acid synthase activity"/>
    <property type="evidence" value="ECO:0007669"/>
    <property type="project" value="TreeGrafter"/>
</dbReference>
<dbReference type="SUPFAM" id="SSF53901">
    <property type="entry name" value="Thiolase-like"/>
    <property type="match status" value="1"/>
</dbReference>
<dbReference type="InterPro" id="IPR001227">
    <property type="entry name" value="Ac_transferase_dom_sf"/>
</dbReference>
<dbReference type="GO" id="GO:0005737">
    <property type="term" value="C:cytoplasm"/>
    <property type="evidence" value="ECO:0007669"/>
    <property type="project" value="TreeGrafter"/>
</dbReference>
<reference evidence="5" key="1">
    <citation type="submission" date="2019-07" db="EMBL/GenBank/DDBJ databases">
        <title>Toxilogical consequences of a new and cryptic species of cyanobacteria (Komarekiella delphini-convector) recovered from the epidermis of a bottlenose dolphin and 1500 ft. in the air.</title>
        <authorList>
            <person name="Brown A.O."/>
            <person name="Dvorak P."/>
            <person name="Villanueva C.D."/>
            <person name="Foss A.J."/>
            <person name="Garvey A.D."/>
            <person name="Gibson Q.A."/>
            <person name="Johansen J.R."/>
            <person name="Casamatta D.A."/>
        </authorList>
    </citation>
    <scope>NUCLEOTIDE SEQUENCE</scope>
    <source>
        <strain evidence="5">SJRDD-AB1</strain>
    </source>
</reference>
<dbReference type="Gene3D" id="3.40.47.10">
    <property type="match status" value="1"/>
</dbReference>
<dbReference type="InterPro" id="IPR016039">
    <property type="entry name" value="Thiolase-like"/>
</dbReference>
<sequence>MEPIAIIGIGCRFPKANNPESFWKLLRNGSDAIAQVPKERWDIDAFYDPNPNTPGKMSTRWGGFLEQVDLFDADFFGISPDEVEHTDPQQRLFLEVAWEALENAGIVPTSLASSQTGVFIGLCTIDYHRLLYKNFSCIGLHSGTGTTPCITANRLSYLLDLRGPSMAIDTACSSSLVTVHLACQSLRNRESDLCLAGGVNLILSPDSTISSSQTRLLSSAGQCKSFDASADGYVRGEGCGIVVLKRLSDAVRDKDNILALIRGSAVNQDGLSNSLTAPNGLAQQAVIRQALENGKVQPAEISYIDAHAVGTSIGDAIEFKALKAALMEGREPDRPCWIGSVKTNIGHLEAAAGISALIKVVLSLQHEEIPPHLHLKQLNPYISLENTSFSIPTELQKWYRGKQSRLAGVSAFGFGGTNAHVILEEAPISAPVPVDVQCRGHLVALSAKSDLALRELAQRYQDFLASNPDVSLADVCFSANTGRTHFEHRLCIVAESVVQLRQQLNAFIAQKETAGLLKGKVKGRKRPKIAFFFLGEGIESRSTGWELYKTQPTFRRAIDRCAQILQPDLEKSLLEILYPASKESSVLDQAALFAIEYALAELWQSWGIKPKVVMGYGVGEYVAACVAGVFALEDALKLVTQRSRLMQASLEPEKMVEAFAEIAKEVNYSQPQISLISSLPRELTTKEIATAEYWCCHLQQPGKLTAGIETLAGDHVFLAIASKLTSIPEEVGVCLSSLHQGQEDWLEILHSLGELFIHGAVIDWSSFHRDYPRSRLQLPTYPFQRQRYWFKTTENVHQEITTLEHNSQADANFLHSGETQQIAQLLRETGNFSEAQMKLVPELLEVLAQQIQLINGTSVEKSRE</sequence>
<evidence type="ECO:0000313" key="5">
    <source>
        <dbReference type="EMBL" id="MBD6619617.1"/>
    </source>
</evidence>
<dbReference type="GO" id="GO:0071770">
    <property type="term" value="P:DIM/DIP cell wall layer assembly"/>
    <property type="evidence" value="ECO:0007669"/>
    <property type="project" value="TreeGrafter"/>
</dbReference>
<dbReference type="Proteomes" id="UP001165986">
    <property type="component" value="Unassembled WGS sequence"/>
</dbReference>
<dbReference type="PROSITE" id="PS52004">
    <property type="entry name" value="KS3_2"/>
    <property type="match status" value="1"/>
</dbReference>
<dbReference type="AlphaFoldDB" id="A0AA40VTX3"/>
<dbReference type="PANTHER" id="PTHR43775">
    <property type="entry name" value="FATTY ACID SYNTHASE"/>
    <property type="match status" value="1"/>
</dbReference>